<reference evidence="2 3" key="1">
    <citation type="journal article" date="2016" name="Genome Announc.">
        <title>Complete Genome and Plasmid Sequences for Rhodococcus fascians D188 and Draft Sequences for Rhodococcus Isolates PBTS 1 and PBTS 2.</title>
        <authorList>
            <person name="Stamler R.A."/>
            <person name="Vereecke D."/>
            <person name="Zhang Y."/>
            <person name="Schilkey F."/>
            <person name="Devitt N."/>
            <person name="Randall J.J."/>
        </authorList>
    </citation>
    <scope>NUCLEOTIDE SEQUENCE [LARGE SCALE GENOMIC DNA]</scope>
    <source>
        <strain evidence="2 3">PBTS2</strain>
    </source>
</reference>
<gene>
    <name evidence="2" type="ORF">A3Q41_03251</name>
</gene>
<dbReference type="KEGG" id="rhs:A3Q41_03251"/>
<name>A0A143QPX6_RHOFA</name>
<protein>
    <recommendedName>
        <fullName evidence="4">HNH nuclease domain-containing protein</fullName>
    </recommendedName>
</protein>
<feature type="compositionally biased region" description="Low complexity" evidence="1">
    <location>
        <begin position="173"/>
        <end position="184"/>
    </location>
</feature>
<proteinExistence type="predicted"/>
<feature type="region of interest" description="Disordered" evidence="1">
    <location>
        <begin position="386"/>
        <end position="428"/>
    </location>
</feature>
<evidence type="ECO:0000313" key="2">
    <source>
        <dbReference type="EMBL" id="AMY24542.1"/>
    </source>
</evidence>
<feature type="region of interest" description="Disordered" evidence="1">
    <location>
        <begin position="58"/>
        <end position="197"/>
    </location>
</feature>
<organism evidence="2 3">
    <name type="scientific">Rhodococcoides fascians</name>
    <name type="common">Rhodococcus fascians</name>
    <dbReference type="NCBI Taxonomy" id="1828"/>
    <lineage>
        <taxon>Bacteria</taxon>
        <taxon>Bacillati</taxon>
        <taxon>Actinomycetota</taxon>
        <taxon>Actinomycetes</taxon>
        <taxon>Mycobacteriales</taxon>
        <taxon>Nocardiaceae</taxon>
        <taxon>Rhodococcoides</taxon>
    </lineage>
</organism>
<dbReference type="Proteomes" id="UP000076038">
    <property type="component" value="Chromosome"/>
</dbReference>
<feature type="compositionally biased region" description="Polar residues" evidence="1">
    <location>
        <begin position="91"/>
        <end position="110"/>
    </location>
</feature>
<sequence>MVTVDIATLIGLLANPAYLAGHGSIDPDLARELARNSQWQILLTEAVTLAETLGLAVQNPETGEWERRSAEPTDTTDTTDEPNSADPEPAQPNSAESNVAESNATESNTPPAHADTRTDTGTSTATRSAAPTDNATEKSAPADTAAPTTHTDSATKNATDNAERVDDAGPGPGSAAAQTDSTTVPTPPEPTVDDDTRQRRRNALASAAALFCTHTPIGRGARHSSALDLPSMIRSNRRIMHTPAGIYLGNASLAAALEAAIAADPTLGTSVGRDPLTDRALIYRPDALTIAAVRLRDRHCRFPGCHRPAARCQLDHVIPFDHANPLGGGWTTVNNLQCLCEYHHSVKTAGYWTAVMLPGGAILWTSTSKTTRITLPANGTTVPIIGNDLRPHIPTQPRRSGVIAYPDPPDNPTPEPEPTNEEDEEPPF</sequence>
<accession>A0A143QPX6</accession>
<feature type="compositionally biased region" description="Pro residues" evidence="1">
    <location>
        <begin position="406"/>
        <end position="417"/>
    </location>
</feature>
<evidence type="ECO:0000256" key="1">
    <source>
        <dbReference type="SAM" id="MobiDB-lite"/>
    </source>
</evidence>
<keyword evidence="3" id="KW-1185">Reference proteome</keyword>
<evidence type="ECO:0000313" key="3">
    <source>
        <dbReference type="Proteomes" id="UP000076038"/>
    </source>
</evidence>
<evidence type="ECO:0008006" key="4">
    <source>
        <dbReference type="Google" id="ProtNLM"/>
    </source>
</evidence>
<feature type="compositionally biased region" description="Acidic residues" evidence="1">
    <location>
        <begin position="418"/>
        <end position="428"/>
    </location>
</feature>
<dbReference type="EMBL" id="CP015220">
    <property type="protein sequence ID" value="AMY24542.1"/>
    <property type="molecule type" value="Genomic_DNA"/>
</dbReference>
<dbReference type="PATRIC" id="fig|1653479.3.peg.3296"/>
<reference evidence="3" key="2">
    <citation type="submission" date="2016-04" db="EMBL/GenBank/DDBJ databases">
        <title>Complete Genome and Plasmid Sequences for Rhodococcus fascians D188 and Draft Sequences for Rhodococcus spp. Isolates PBTS 1 and PBTS 2.</title>
        <authorList>
            <person name="Stamer R."/>
            <person name="Vereecke D."/>
            <person name="Zhang Y."/>
            <person name="Schilkey F."/>
            <person name="Devitt N."/>
            <person name="Randall J."/>
        </authorList>
    </citation>
    <scope>NUCLEOTIDE SEQUENCE [LARGE SCALE GENOMIC DNA]</scope>
    <source>
        <strain evidence="3">PBTS2</strain>
    </source>
</reference>
<dbReference type="CDD" id="cd00085">
    <property type="entry name" value="HNHc"/>
    <property type="match status" value="1"/>
</dbReference>
<dbReference type="InterPro" id="IPR003615">
    <property type="entry name" value="HNH_nuc"/>
</dbReference>
<dbReference type="Gene3D" id="1.10.30.50">
    <property type="match status" value="1"/>
</dbReference>
<dbReference type="OrthoDB" id="5244772at2"/>
<dbReference type="AlphaFoldDB" id="A0A143QPX6"/>
<feature type="compositionally biased region" description="Low complexity" evidence="1">
    <location>
        <begin position="119"/>
        <end position="155"/>
    </location>
</feature>